<reference evidence="1" key="2">
    <citation type="submission" date="2008-09" db="EMBL/GenBank/DDBJ databases">
        <authorList>
            <person name="Thomson N.R."/>
        </authorList>
    </citation>
    <scope>NUCLEOTIDE SEQUENCE</scope>
    <source>
        <strain evidence="1">ATCC 43949</strain>
    </source>
</reference>
<reference evidence="1" key="1">
    <citation type="journal article" date="2008" name="Proc. Natl. Acad. Sci. U.S.A.">
        <title>Rapid virulence annotation (RVA): identification of virulence factors using a bacterial genome library and multiple invertebrate hosts.</title>
        <authorList>
            <person name="Waterfield N.R."/>
            <person name="Sanchez-Contreras M."/>
            <person name="Eleftherianos I."/>
            <person name="Dowling A."/>
            <person name="Wilkinson P."/>
            <person name="Parkhill J."/>
            <person name="Thomson N."/>
            <person name="Reynolds S.E."/>
            <person name="Bode H.B."/>
            <person name="Dorus S."/>
            <person name="Ffrench-Constant R.H."/>
        </authorList>
    </citation>
    <scope>NUCLEOTIDE SEQUENCE</scope>
    <source>
        <strain evidence="1">ATCC 43949</strain>
    </source>
</reference>
<dbReference type="EMBL" id="FM211048">
    <property type="protein sequence ID" value="CAR66875.1"/>
    <property type="molecule type" value="Genomic_DNA"/>
</dbReference>
<gene>
    <name evidence="1" type="primary">icc</name>
    <name evidence="1" type="ORF">PA-RVA6-3046</name>
</gene>
<sequence>MFYHQLLYPSSFKLLLCWLRSLAAALQIEIYWVYQNHQVDYVTA</sequence>
<evidence type="ECO:0000313" key="1">
    <source>
        <dbReference type="EMBL" id="CAR66875.1"/>
    </source>
</evidence>
<name>B6VL45_PHOAA</name>
<accession>B6VL45</accession>
<protein>
    <submittedName>
        <fullName evidence="1">Uncharacterized protein</fullName>
    </submittedName>
</protein>
<proteinExistence type="predicted"/>
<dbReference type="AlphaFoldDB" id="B6VL45"/>
<organism evidence="1">
    <name type="scientific">Photorhabdus asymbiotica subsp. asymbiotica (strain ATCC 43949 / 3105-77)</name>
    <name type="common">Xenorhabdus luminescens (strain 2)</name>
    <dbReference type="NCBI Taxonomy" id="553480"/>
    <lineage>
        <taxon>Bacteria</taxon>
        <taxon>Pseudomonadati</taxon>
        <taxon>Pseudomonadota</taxon>
        <taxon>Gammaproteobacteria</taxon>
        <taxon>Enterobacterales</taxon>
        <taxon>Morganellaceae</taxon>
        <taxon>Photorhabdus</taxon>
    </lineage>
</organism>